<comment type="caution">
    <text evidence="3">The sequence shown here is derived from an EMBL/GenBank/DDBJ whole genome shotgun (WGS) entry which is preliminary data.</text>
</comment>
<dbReference type="InterPro" id="IPR051122">
    <property type="entry name" value="SDR_DHRS6-like"/>
</dbReference>
<dbReference type="InterPro" id="IPR020904">
    <property type="entry name" value="Sc_DH/Rdtase_CS"/>
</dbReference>
<dbReference type="PANTHER" id="PTHR43477">
    <property type="entry name" value="DIHYDROANTICAPSIN 7-DEHYDROGENASE"/>
    <property type="match status" value="1"/>
</dbReference>
<dbReference type="Proteomes" id="UP000761264">
    <property type="component" value="Unassembled WGS sequence"/>
</dbReference>
<dbReference type="InterPro" id="IPR002347">
    <property type="entry name" value="SDR_fam"/>
</dbReference>
<evidence type="ECO:0000256" key="2">
    <source>
        <dbReference type="ARBA" id="ARBA00023002"/>
    </source>
</evidence>
<gene>
    <name evidence="3" type="ORF">HBA54_13355</name>
</gene>
<comment type="similarity">
    <text evidence="1">Belongs to the short-chain dehydrogenases/reductases (SDR) family.</text>
</comment>
<dbReference type="RefSeq" id="WP_167225323.1">
    <property type="nucleotide sequence ID" value="NZ_JAAQPH010000009.1"/>
</dbReference>
<dbReference type="PANTHER" id="PTHR43477:SF1">
    <property type="entry name" value="DIHYDROANTICAPSIN 7-DEHYDROGENASE"/>
    <property type="match status" value="1"/>
</dbReference>
<keyword evidence="2 3" id="KW-0560">Oxidoreductase</keyword>
<dbReference type="PRINTS" id="PR00080">
    <property type="entry name" value="SDRFAMILY"/>
</dbReference>
<dbReference type="PRINTS" id="PR00081">
    <property type="entry name" value="GDHRDH"/>
</dbReference>
<dbReference type="AlphaFoldDB" id="A0A967K721"/>
<name>A0A967K721_9PROT</name>
<sequence length="266" mass="27846">MAGRLDGKVAMVVGAGSSGPGWGNGKAAAVLFAREGARLFCVDINPAAAEETVAIIRKEGGEAEAQQADASKAGEVAAMVARCLETYGRVDALENNVGILEVGGPVEASEESWDRVLDVNLKSMFLTCKHVLPVMERQGGGVIVNIASIAGIRDTGVPYISYSTSKGAVLPFTRSVALQYAKKGIRANAILPGLMNTPMIVEPLKDSYADGDVGEMIRLRDAQCPTGKMGDAWDVAHAALFLASDEARYITGTELIVDGGLTAKFS</sequence>
<evidence type="ECO:0000256" key="1">
    <source>
        <dbReference type="ARBA" id="ARBA00006484"/>
    </source>
</evidence>
<evidence type="ECO:0000313" key="3">
    <source>
        <dbReference type="EMBL" id="NIA69583.1"/>
    </source>
</evidence>
<keyword evidence="4" id="KW-1185">Reference proteome</keyword>
<organism evidence="3 4">
    <name type="scientific">Pelagibius litoralis</name>
    <dbReference type="NCBI Taxonomy" id="374515"/>
    <lineage>
        <taxon>Bacteria</taxon>
        <taxon>Pseudomonadati</taxon>
        <taxon>Pseudomonadota</taxon>
        <taxon>Alphaproteobacteria</taxon>
        <taxon>Rhodospirillales</taxon>
        <taxon>Rhodovibrionaceae</taxon>
        <taxon>Pelagibius</taxon>
    </lineage>
</organism>
<dbReference type="InterPro" id="IPR036291">
    <property type="entry name" value="NAD(P)-bd_dom_sf"/>
</dbReference>
<dbReference type="CDD" id="cd05233">
    <property type="entry name" value="SDR_c"/>
    <property type="match status" value="1"/>
</dbReference>
<dbReference type="NCBIfam" id="NF005559">
    <property type="entry name" value="PRK07231.1"/>
    <property type="match status" value="1"/>
</dbReference>
<dbReference type="Pfam" id="PF13561">
    <property type="entry name" value="adh_short_C2"/>
    <property type="match status" value="1"/>
</dbReference>
<dbReference type="Gene3D" id="3.40.50.720">
    <property type="entry name" value="NAD(P)-binding Rossmann-like Domain"/>
    <property type="match status" value="1"/>
</dbReference>
<dbReference type="EC" id="1.1.1.47" evidence="3"/>
<dbReference type="GO" id="GO:0047936">
    <property type="term" value="F:glucose 1-dehydrogenase [NAD(P)+] activity"/>
    <property type="evidence" value="ECO:0007669"/>
    <property type="project" value="UniProtKB-EC"/>
</dbReference>
<reference evidence="3" key="1">
    <citation type="submission" date="2020-03" db="EMBL/GenBank/DDBJ databases">
        <title>Genome of Pelagibius litoralis DSM 21314T.</title>
        <authorList>
            <person name="Wang G."/>
        </authorList>
    </citation>
    <scope>NUCLEOTIDE SEQUENCE</scope>
    <source>
        <strain evidence="3">DSM 21314</strain>
    </source>
</reference>
<proteinExistence type="inferred from homology"/>
<dbReference type="SUPFAM" id="SSF51735">
    <property type="entry name" value="NAD(P)-binding Rossmann-fold domains"/>
    <property type="match status" value="1"/>
</dbReference>
<protein>
    <submittedName>
        <fullName evidence="3">Glucose 1-dehydrogenase</fullName>
        <ecNumber evidence="3">1.1.1.47</ecNumber>
    </submittedName>
</protein>
<dbReference type="PROSITE" id="PS00061">
    <property type="entry name" value="ADH_SHORT"/>
    <property type="match status" value="1"/>
</dbReference>
<evidence type="ECO:0000313" key="4">
    <source>
        <dbReference type="Proteomes" id="UP000761264"/>
    </source>
</evidence>
<dbReference type="FunFam" id="3.40.50.720:FF:000084">
    <property type="entry name" value="Short-chain dehydrogenase reductase"/>
    <property type="match status" value="1"/>
</dbReference>
<accession>A0A967K721</accession>
<dbReference type="EMBL" id="JAAQPH010000009">
    <property type="protein sequence ID" value="NIA69583.1"/>
    <property type="molecule type" value="Genomic_DNA"/>
</dbReference>